<protein>
    <submittedName>
        <fullName evidence="1">P-loop containing nucleoside triphosphate hydrolase protein</fullName>
    </submittedName>
</protein>
<dbReference type="GO" id="GO:0016787">
    <property type="term" value="F:hydrolase activity"/>
    <property type="evidence" value="ECO:0007669"/>
    <property type="project" value="UniProtKB-KW"/>
</dbReference>
<keyword evidence="2" id="KW-1185">Reference proteome</keyword>
<dbReference type="EMBL" id="JAPQKP010000002">
    <property type="protein sequence ID" value="KAJ5206630.1"/>
    <property type="molecule type" value="Genomic_DNA"/>
</dbReference>
<gene>
    <name evidence="1" type="ORF">N7472_003078</name>
</gene>
<evidence type="ECO:0000313" key="2">
    <source>
        <dbReference type="Proteomes" id="UP001150879"/>
    </source>
</evidence>
<keyword evidence="1" id="KW-0378">Hydrolase</keyword>
<reference evidence="1" key="1">
    <citation type="submission" date="2022-11" db="EMBL/GenBank/DDBJ databases">
        <authorList>
            <person name="Petersen C."/>
        </authorList>
    </citation>
    <scope>NUCLEOTIDE SEQUENCE</scope>
    <source>
        <strain evidence="1">IBT 16849</strain>
    </source>
</reference>
<sequence length="203" mass="22903">MHSFPSWTNAPVQYLCSMEIPTSTNRTSKSETELQRAFQTATGAFIGSFLVPYLSFLRHGRTIRPFDSLDMLLVVSLSIDLAQTTALHLTAERRCQPSGFNLSLLMVSQHWLDISLEETESIFHETLYWWTNYTPLTSDDLLPLPKALSSGIPKERMKLYCENRCKSYSIEHAAVSTLFNTISDSETRGKTCVGTSNPKMHTA</sequence>
<dbReference type="AlphaFoldDB" id="A0A9W9T2S0"/>
<name>A0A9W9T2S0_9EURO</name>
<evidence type="ECO:0000313" key="1">
    <source>
        <dbReference type="EMBL" id="KAJ5206630.1"/>
    </source>
</evidence>
<dbReference type="Proteomes" id="UP001150879">
    <property type="component" value="Unassembled WGS sequence"/>
</dbReference>
<reference evidence="1" key="2">
    <citation type="journal article" date="2023" name="IMA Fungus">
        <title>Comparative genomic study of the Penicillium genus elucidates a diverse pangenome and 15 lateral gene transfer events.</title>
        <authorList>
            <person name="Petersen C."/>
            <person name="Sorensen T."/>
            <person name="Nielsen M.R."/>
            <person name="Sondergaard T.E."/>
            <person name="Sorensen J.L."/>
            <person name="Fitzpatrick D.A."/>
            <person name="Frisvad J.C."/>
            <person name="Nielsen K.L."/>
        </authorList>
    </citation>
    <scope>NUCLEOTIDE SEQUENCE</scope>
    <source>
        <strain evidence="1">IBT 16849</strain>
    </source>
</reference>
<proteinExistence type="predicted"/>
<comment type="caution">
    <text evidence="1">The sequence shown here is derived from an EMBL/GenBank/DDBJ whole genome shotgun (WGS) entry which is preliminary data.</text>
</comment>
<organism evidence="1 2">
    <name type="scientific">Penicillium cf. griseofulvum</name>
    <dbReference type="NCBI Taxonomy" id="2972120"/>
    <lineage>
        <taxon>Eukaryota</taxon>
        <taxon>Fungi</taxon>
        <taxon>Dikarya</taxon>
        <taxon>Ascomycota</taxon>
        <taxon>Pezizomycotina</taxon>
        <taxon>Eurotiomycetes</taxon>
        <taxon>Eurotiomycetidae</taxon>
        <taxon>Eurotiales</taxon>
        <taxon>Aspergillaceae</taxon>
        <taxon>Penicillium</taxon>
    </lineage>
</organism>
<accession>A0A9W9T2S0</accession>